<dbReference type="Pfam" id="PF12641">
    <property type="entry name" value="Flavodoxin_3"/>
    <property type="match status" value="1"/>
</dbReference>
<evidence type="ECO:0000313" key="2">
    <source>
        <dbReference type="EMBL" id="MDQ0204918.1"/>
    </source>
</evidence>
<gene>
    <name evidence="2" type="ORF">J2S01_002652</name>
</gene>
<comment type="caution">
    <text evidence="2">The sequence shown here is derived from an EMBL/GenBank/DDBJ whole genome shotgun (WGS) entry which is preliminary data.</text>
</comment>
<reference evidence="2 3" key="1">
    <citation type="submission" date="2023-07" db="EMBL/GenBank/DDBJ databases">
        <title>Genomic Encyclopedia of Type Strains, Phase IV (KMG-IV): sequencing the most valuable type-strain genomes for metagenomic binning, comparative biology and taxonomic classification.</title>
        <authorList>
            <person name="Goeker M."/>
        </authorList>
    </citation>
    <scope>NUCLEOTIDE SEQUENCE [LARGE SCALE GENOMIC DNA]</scope>
    <source>
        <strain evidence="2 3">DSM 16980</strain>
    </source>
</reference>
<dbReference type="SUPFAM" id="SSF52218">
    <property type="entry name" value="Flavoproteins"/>
    <property type="match status" value="1"/>
</dbReference>
<dbReference type="RefSeq" id="WP_196603369.1">
    <property type="nucleotide sequence ID" value="NZ_CP116940.1"/>
</dbReference>
<dbReference type="Gene3D" id="3.40.50.360">
    <property type="match status" value="1"/>
</dbReference>
<accession>A0ABT9YAP8</accession>
<organism evidence="2 3">
    <name type="scientific">Pectinatus haikarae</name>
    <dbReference type="NCBI Taxonomy" id="349096"/>
    <lineage>
        <taxon>Bacteria</taxon>
        <taxon>Bacillati</taxon>
        <taxon>Bacillota</taxon>
        <taxon>Negativicutes</taxon>
        <taxon>Selenomonadales</taxon>
        <taxon>Selenomonadaceae</taxon>
        <taxon>Pectinatus</taxon>
    </lineage>
</organism>
<feature type="domain" description="Flavodoxin-like" evidence="1">
    <location>
        <begin position="5"/>
        <end position="166"/>
    </location>
</feature>
<dbReference type="InterPro" id="IPR029039">
    <property type="entry name" value="Flavoprotein-like_sf"/>
</dbReference>
<sequence length="186" mass="21019">MKKWLIAYSSNTGNTKKIAEAMFQALNEDERQIYSLKDPFDDHLLTSYDIIAVGYWLTRGGPDPLAKEFLAKIENRQVILFQTHGTECGSEHSITALARAASCLGEGCDILGTFSAQGKINPTLLNRRSSIAADNPHAPTEHNLKRWETASYHPNQKDFDDAMSFIEAMKRKLALREEYILRKKSK</sequence>
<proteinExistence type="predicted"/>
<evidence type="ECO:0000313" key="3">
    <source>
        <dbReference type="Proteomes" id="UP001239167"/>
    </source>
</evidence>
<keyword evidence="3" id="KW-1185">Reference proteome</keyword>
<protein>
    <submittedName>
        <fullName evidence="2">Flavodoxin</fullName>
    </submittedName>
</protein>
<name>A0ABT9YAP8_9FIRM</name>
<dbReference type="Proteomes" id="UP001239167">
    <property type="component" value="Unassembled WGS sequence"/>
</dbReference>
<dbReference type="EMBL" id="JAUSUE010000024">
    <property type="protein sequence ID" value="MDQ0204918.1"/>
    <property type="molecule type" value="Genomic_DNA"/>
</dbReference>
<dbReference type="InterPro" id="IPR008254">
    <property type="entry name" value="Flavodoxin/NO_synth"/>
</dbReference>
<evidence type="ECO:0000259" key="1">
    <source>
        <dbReference type="Pfam" id="PF12641"/>
    </source>
</evidence>